<comment type="caution">
    <text evidence="2">The sequence shown here is derived from an EMBL/GenBank/DDBJ whole genome shotgun (WGS) entry which is preliminary data.</text>
</comment>
<organism evidence="2 3">
    <name type="scientific">Rhodovulum sulfidophilum</name>
    <name type="common">Rhodobacter sulfidophilus</name>
    <dbReference type="NCBI Taxonomy" id="35806"/>
    <lineage>
        <taxon>Bacteria</taxon>
        <taxon>Pseudomonadati</taxon>
        <taxon>Pseudomonadota</taxon>
        <taxon>Alphaproteobacteria</taxon>
        <taxon>Rhodobacterales</taxon>
        <taxon>Paracoccaceae</taxon>
        <taxon>Rhodovulum</taxon>
    </lineage>
</organism>
<protein>
    <recommendedName>
        <fullName evidence="1">Glycosyltransferase 2-like domain-containing protein</fullName>
    </recommendedName>
</protein>
<dbReference type="InterPro" id="IPR029044">
    <property type="entry name" value="Nucleotide-diphossugar_trans"/>
</dbReference>
<dbReference type="Pfam" id="PF00535">
    <property type="entry name" value="Glycos_transf_2"/>
    <property type="match status" value="1"/>
</dbReference>
<name>A0A2W5NFT6_RHOSU</name>
<proteinExistence type="predicted"/>
<accession>A0A2W5NFT6</accession>
<dbReference type="AlphaFoldDB" id="A0A2W5NFT6"/>
<dbReference type="Gene3D" id="3.90.550.10">
    <property type="entry name" value="Spore Coat Polysaccharide Biosynthesis Protein SpsA, Chain A"/>
    <property type="match status" value="1"/>
</dbReference>
<evidence type="ECO:0000313" key="2">
    <source>
        <dbReference type="EMBL" id="PZQ52366.1"/>
    </source>
</evidence>
<evidence type="ECO:0000259" key="1">
    <source>
        <dbReference type="Pfam" id="PF00535"/>
    </source>
</evidence>
<dbReference type="PANTHER" id="PTHR43685:SF2">
    <property type="entry name" value="GLYCOSYLTRANSFERASE 2-LIKE DOMAIN-CONTAINING PROTEIN"/>
    <property type="match status" value="1"/>
</dbReference>
<dbReference type="PANTHER" id="PTHR43685">
    <property type="entry name" value="GLYCOSYLTRANSFERASE"/>
    <property type="match status" value="1"/>
</dbReference>
<dbReference type="Proteomes" id="UP000249185">
    <property type="component" value="Unassembled WGS sequence"/>
</dbReference>
<dbReference type="CDD" id="cd00761">
    <property type="entry name" value="Glyco_tranf_GTA_type"/>
    <property type="match status" value="1"/>
</dbReference>
<sequence>MTRVGVLVPVYQGAEVIDQAVENILDQTEPPFEIVVADDGSTDGLEARVAALRPACAARGVELIYTGGEHRGRGAARNLAVAAARSEFVAWFDADDLWAPEKLAKQRAAFERLRRDHPEGQLLLTCPYLRYDGARSSGHMARPVPVIGISDVLAIHTRRHIQLQTVFGPRAVFAAIPFDPELNRAEDFDFALRFTAAGGKIVNPEPEDAPPLVHYFRSHANSGREGRISNRAVVARNAALFAANHIDAKAFLEHKLTIGLGGADTPSELCYALAPGPVLTAVADDPFGAARPRVTRGADGVVTLRLPRRGEADCAAVASDGTEIARSRFGDALEIPRRTLVGWFMAGARWLVISPARGHPYPAERLIIARAPSGLISVAAPGSGREP</sequence>
<dbReference type="EMBL" id="QFPW01000001">
    <property type="protein sequence ID" value="PZQ52366.1"/>
    <property type="molecule type" value="Genomic_DNA"/>
</dbReference>
<dbReference type="InterPro" id="IPR001173">
    <property type="entry name" value="Glyco_trans_2-like"/>
</dbReference>
<reference evidence="2 3" key="1">
    <citation type="submission" date="2017-08" db="EMBL/GenBank/DDBJ databases">
        <title>Infants hospitalized years apart are colonized by the same room-sourced microbial strains.</title>
        <authorList>
            <person name="Brooks B."/>
            <person name="Olm M.R."/>
            <person name="Firek B.A."/>
            <person name="Baker R."/>
            <person name="Thomas B.C."/>
            <person name="Morowitz M.J."/>
            <person name="Banfield J.F."/>
        </authorList>
    </citation>
    <scope>NUCLEOTIDE SEQUENCE [LARGE SCALE GENOMIC DNA]</scope>
    <source>
        <strain evidence="2">S2_005_002_R2_34</strain>
    </source>
</reference>
<gene>
    <name evidence="2" type="ORF">DI556_01535</name>
</gene>
<dbReference type="SUPFAM" id="SSF53448">
    <property type="entry name" value="Nucleotide-diphospho-sugar transferases"/>
    <property type="match status" value="1"/>
</dbReference>
<evidence type="ECO:0000313" key="3">
    <source>
        <dbReference type="Proteomes" id="UP000249185"/>
    </source>
</evidence>
<feature type="domain" description="Glycosyltransferase 2-like" evidence="1">
    <location>
        <begin position="6"/>
        <end position="116"/>
    </location>
</feature>
<dbReference type="InterPro" id="IPR050834">
    <property type="entry name" value="Glycosyltransf_2"/>
</dbReference>